<dbReference type="InterPro" id="IPR001650">
    <property type="entry name" value="Helicase_C-like"/>
</dbReference>
<feature type="non-terminal residue" evidence="20">
    <location>
        <position position="554"/>
    </location>
</feature>
<evidence type="ECO:0000256" key="11">
    <source>
        <dbReference type="ARBA" id="ARBA00022840"/>
    </source>
</evidence>
<accession>A0A8T1S7N7</accession>
<dbReference type="InterPro" id="IPR027417">
    <property type="entry name" value="P-loop_NTPase"/>
</dbReference>
<dbReference type="OrthoDB" id="2320933at2759"/>
<dbReference type="GO" id="GO:0005634">
    <property type="term" value="C:nucleus"/>
    <property type="evidence" value="ECO:0007669"/>
    <property type="project" value="UniProtKB-SubCell"/>
</dbReference>
<comment type="subcellular location">
    <subcellularLocation>
        <location evidence="2">Nucleus</location>
    </subcellularLocation>
</comment>
<dbReference type="GO" id="GO:0097681">
    <property type="term" value="P:double-strand break repair via alternative nonhomologous end joining"/>
    <property type="evidence" value="ECO:0007669"/>
    <property type="project" value="UniProtKB-ARBA"/>
</dbReference>
<comment type="similarity">
    <text evidence="3">Belongs to the DNA polymerase type-A family.</text>
</comment>
<reference evidence="20 21" key="1">
    <citation type="journal article" date="2020" name="G3 (Bethesda)">
        <title>Draft Genome of the Common Snapping Turtle, Chelydra serpentina, a Model for Phenotypic Plasticity in Reptiles.</title>
        <authorList>
            <person name="Das D."/>
            <person name="Singh S.K."/>
            <person name="Bierstedt J."/>
            <person name="Erickson A."/>
            <person name="Galli G.L.J."/>
            <person name="Crossley D.A. 2nd"/>
            <person name="Rhen T."/>
        </authorList>
    </citation>
    <scope>NUCLEOTIDE SEQUENCE [LARGE SCALE GENOMIC DNA]</scope>
    <source>
        <strain evidence="20">KW</strain>
    </source>
</reference>
<evidence type="ECO:0000256" key="16">
    <source>
        <dbReference type="ARBA" id="ARBA00049244"/>
    </source>
</evidence>
<keyword evidence="7" id="KW-0547">Nucleotide-binding</keyword>
<dbReference type="EMBL" id="JAHGAV010000496">
    <property type="protein sequence ID" value="KAG6924996.1"/>
    <property type="molecule type" value="Genomic_DNA"/>
</dbReference>
<dbReference type="CDD" id="cd18795">
    <property type="entry name" value="SF2_C_Ski2"/>
    <property type="match status" value="1"/>
</dbReference>
<evidence type="ECO:0000256" key="9">
    <source>
        <dbReference type="ARBA" id="ARBA00022801"/>
    </source>
</evidence>
<proteinExistence type="inferred from homology"/>
<keyword evidence="10" id="KW-0347">Helicase</keyword>
<evidence type="ECO:0000256" key="3">
    <source>
        <dbReference type="ARBA" id="ARBA00007705"/>
    </source>
</evidence>
<evidence type="ECO:0000256" key="6">
    <source>
        <dbReference type="ARBA" id="ARBA00022695"/>
    </source>
</evidence>
<dbReference type="GO" id="GO:0003887">
    <property type="term" value="F:DNA-directed DNA polymerase activity"/>
    <property type="evidence" value="ECO:0007669"/>
    <property type="project" value="UniProtKB-KW"/>
</dbReference>
<dbReference type="Proteomes" id="UP000765507">
    <property type="component" value="Unassembled WGS sequence"/>
</dbReference>
<evidence type="ECO:0000313" key="20">
    <source>
        <dbReference type="EMBL" id="KAG6924996.1"/>
    </source>
</evidence>
<keyword evidence="13" id="KW-0234">DNA repair</keyword>
<keyword evidence="14" id="KW-0539">Nucleus</keyword>
<keyword evidence="8" id="KW-0227">DNA damage</keyword>
<dbReference type="InterPro" id="IPR048960">
    <property type="entry name" value="POLQ-like_helical"/>
</dbReference>
<name>A0A8T1S7N7_CHESE</name>
<dbReference type="InterPro" id="IPR046931">
    <property type="entry name" value="HTH_61"/>
</dbReference>
<dbReference type="EC" id="2.7.7.7" evidence="4"/>
<evidence type="ECO:0000256" key="15">
    <source>
        <dbReference type="ARBA" id="ARBA00048988"/>
    </source>
</evidence>
<protein>
    <recommendedName>
        <fullName evidence="17">DNA polymerase theta</fullName>
        <ecNumber evidence="4">2.7.7.7</ecNumber>
    </recommendedName>
</protein>
<keyword evidence="21" id="KW-1185">Reference proteome</keyword>
<evidence type="ECO:0000256" key="17">
    <source>
        <dbReference type="ARBA" id="ARBA00074669"/>
    </source>
</evidence>
<evidence type="ECO:0000256" key="8">
    <source>
        <dbReference type="ARBA" id="ARBA00022763"/>
    </source>
</evidence>
<comment type="caution">
    <text evidence="20">The sequence shown here is derived from an EMBL/GenBank/DDBJ whole genome shotgun (WGS) entry which is preliminary data.</text>
</comment>
<evidence type="ECO:0000259" key="19">
    <source>
        <dbReference type="PROSITE" id="PS51194"/>
    </source>
</evidence>
<dbReference type="PANTHER" id="PTHR47961:SF6">
    <property type="entry name" value="DNA-DIRECTED DNA POLYMERASE"/>
    <property type="match status" value="1"/>
</dbReference>
<organism evidence="20 21">
    <name type="scientific">Chelydra serpentina</name>
    <name type="common">Snapping turtle</name>
    <name type="synonym">Testudo serpentina</name>
    <dbReference type="NCBI Taxonomy" id="8475"/>
    <lineage>
        <taxon>Eukaryota</taxon>
        <taxon>Metazoa</taxon>
        <taxon>Chordata</taxon>
        <taxon>Craniata</taxon>
        <taxon>Vertebrata</taxon>
        <taxon>Euteleostomi</taxon>
        <taxon>Archelosauria</taxon>
        <taxon>Testudinata</taxon>
        <taxon>Testudines</taxon>
        <taxon>Cryptodira</taxon>
        <taxon>Durocryptodira</taxon>
        <taxon>Americhelydia</taxon>
        <taxon>Chelydroidea</taxon>
        <taxon>Chelydridae</taxon>
        <taxon>Chelydra</taxon>
    </lineage>
</organism>
<dbReference type="FunFam" id="3.40.50.300:FF:000885">
    <property type="entry name" value="DNA polymerase theta"/>
    <property type="match status" value="1"/>
</dbReference>
<dbReference type="PROSITE" id="PS51194">
    <property type="entry name" value="HELICASE_CTER"/>
    <property type="match status" value="1"/>
</dbReference>
<dbReference type="SMART" id="SM00490">
    <property type="entry name" value="HELICc"/>
    <property type="match status" value="1"/>
</dbReference>
<evidence type="ECO:0000256" key="12">
    <source>
        <dbReference type="ARBA" id="ARBA00022932"/>
    </source>
</evidence>
<evidence type="ECO:0000313" key="21">
    <source>
        <dbReference type="Proteomes" id="UP000765507"/>
    </source>
</evidence>
<comment type="catalytic activity">
    <reaction evidence="15">
        <text>ATP + H2O = ADP + phosphate + H(+)</text>
        <dbReference type="Rhea" id="RHEA:13065"/>
        <dbReference type="ChEBI" id="CHEBI:15377"/>
        <dbReference type="ChEBI" id="CHEBI:15378"/>
        <dbReference type="ChEBI" id="CHEBI:30616"/>
        <dbReference type="ChEBI" id="CHEBI:43474"/>
        <dbReference type="ChEBI" id="CHEBI:456216"/>
        <dbReference type="EC" id="5.6.2.4"/>
    </reaction>
</comment>
<evidence type="ECO:0000256" key="4">
    <source>
        <dbReference type="ARBA" id="ARBA00012417"/>
    </source>
</evidence>
<evidence type="ECO:0000259" key="18">
    <source>
        <dbReference type="PROSITE" id="PS51192"/>
    </source>
</evidence>
<dbReference type="Pfam" id="PF20470">
    <property type="entry name" value="HTH_61"/>
    <property type="match status" value="1"/>
</dbReference>
<evidence type="ECO:0000256" key="1">
    <source>
        <dbReference type="ARBA" id="ARBA00001946"/>
    </source>
</evidence>
<dbReference type="Pfam" id="PF00271">
    <property type="entry name" value="Helicase_C"/>
    <property type="match status" value="1"/>
</dbReference>
<keyword evidence="9" id="KW-0378">Hydrolase</keyword>
<comment type="cofactor">
    <cofactor evidence="1">
        <name>Mg(2+)</name>
        <dbReference type="ChEBI" id="CHEBI:18420"/>
    </cofactor>
</comment>
<keyword evidence="12" id="KW-0239">DNA-directed DNA polymerase</keyword>
<dbReference type="GO" id="GO:0016787">
    <property type="term" value="F:hydrolase activity"/>
    <property type="evidence" value="ECO:0007669"/>
    <property type="project" value="UniProtKB-KW"/>
</dbReference>
<dbReference type="PANTHER" id="PTHR47961">
    <property type="entry name" value="DNA POLYMERASE THETA, PUTATIVE (AFU_ORTHOLOGUE AFUA_1G05260)-RELATED"/>
    <property type="match status" value="1"/>
</dbReference>
<dbReference type="InterPro" id="IPR014001">
    <property type="entry name" value="Helicase_ATP-bd"/>
</dbReference>
<keyword evidence="11" id="KW-0067">ATP-binding</keyword>
<dbReference type="SUPFAM" id="SSF158702">
    <property type="entry name" value="Sec63 N-terminal domain-like"/>
    <property type="match status" value="1"/>
</dbReference>
<dbReference type="Pfam" id="PF21099">
    <property type="entry name" value="POLQ_helical"/>
    <property type="match status" value="1"/>
</dbReference>
<dbReference type="GO" id="GO:0043138">
    <property type="term" value="F:3'-5' DNA helicase activity"/>
    <property type="evidence" value="ECO:0007669"/>
    <property type="project" value="UniProtKB-EC"/>
</dbReference>
<sequence>VDELHMLGDSHRGYLLELLLTKVRFVTEKVAKRQTKENSPVFDSIQIVGMSATLPNLGLLASWLNAELYHTDFRPVPLMEWVKIGRNIYDSSMKLVREFQPMLQVKGDEDHVVSLCYETIRDGHSVLLFCPSKNWCEKLADIIAREFYNLQHWSLQQAERCTKTSALSPVALDKEGIEEVMDQLRRSPSGLDSVLQRTLPWGVAYHHAGLTFDERDIIEGAFRRGLIRVLAATSTLSSGVNLPAHRVIIRTPVFGGRLLDILTYKQMAGRAGRKGVDIVGESILVCKSSERSKGIALLQGSLKPVHSCLLRGVGEGVTSSMIRAILEIIVGGVASTPDDVRTYASCTLLAASVKDREQESERDEDKAQNGAVEACVRWLLENEFIQILDSGNGVKAEVYRPTHLGTATLSSSLSPAEALGIFADLQRAMKGFVLENDLHILYLVTPVYEEWTTIDWYQFFCLWEKLPSSMKRVAELVGIEEGFLARSVKGKIIAKTEKQHRQMAIHKRFFTSLALLDLISEVPLKDITKKYNCSRGQLQSLQQSAATYAGESQG</sequence>
<dbReference type="FunFam" id="1.10.3380.20:FF:000001">
    <property type="entry name" value="DNA polymerase theta"/>
    <property type="match status" value="1"/>
</dbReference>
<dbReference type="GO" id="GO:0005524">
    <property type="term" value="F:ATP binding"/>
    <property type="evidence" value="ECO:0007669"/>
    <property type="project" value="UniProtKB-KW"/>
</dbReference>
<dbReference type="AlphaFoldDB" id="A0A8T1S7N7"/>
<evidence type="ECO:0000256" key="2">
    <source>
        <dbReference type="ARBA" id="ARBA00004123"/>
    </source>
</evidence>
<feature type="domain" description="Helicase ATP-binding" evidence="18">
    <location>
        <begin position="1"/>
        <end position="72"/>
    </location>
</feature>
<dbReference type="InterPro" id="IPR050474">
    <property type="entry name" value="Hel308_SKI2-like"/>
</dbReference>
<evidence type="ECO:0000256" key="5">
    <source>
        <dbReference type="ARBA" id="ARBA00022679"/>
    </source>
</evidence>
<evidence type="ECO:0000256" key="14">
    <source>
        <dbReference type="ARBA" id="ARBA00023242"/>
    </source>
</evidence>
<dbReference type="Gene3D" id="3.40.50.300">
    <property type="entry name" value="P-loop containing nucleotide triphosphate hydrolases"/>
    <property type="match status" value="2"/>
</dbReference>
<dbReference type="Gene3D" id="1.10.3380.20">
    <property type="match status" value="1"/>
</dbReference>
<gene>
    <name evidence="20" type="ORF">G0U57_015700</name>
</gene>
<evidence type="ECO:0000256" key="10">
    <source>
        <dbReference type="ARBA" id="ARBA00022806"/>
    </source>
</evidence>
<feature type="domain" description="Helicase C-terminal" evidence="19">
    <location>
        <begin position="112"/>
        <end position="344"/>
    </location>
</feature>
<evidence type="ECO:0000256" key="7">
    <source>
        <dbReference type="ARBA" id="ARBA00022741"/>
    </source>
</evidence>
<comment type="catalytic activity">
    <reaction evidence="16">
        <text>DNA(n) + a 2'-deoxyribonucleoside 5'-triphosphate = DNA(n+1) + diphosphate</text>
        <dbReference type="Rhea" id="RHEA:22508"/>
        <dbReference type="Rhea" id="RHEA-COMP:17339"/>
        <dbReference type="Rhea" id="RHEA-COMP:17340"/>
        <dbReference type="ChEBI" id="CHEBI:33019"/>
        <dbReference type="ChEBI" id="CHEBI:61560"/>
        <dbReference type="ChEBI" id="CHEBI:173112"/>
        <dbReference type="EC" id="2.7.7.7"/>
    </reaction>
</comment>
<evidence type="ECO:0000256" key="13">
    <source>
        <dbReference type="ARBA" id="ARBA00023204"/>
    </source>
</evidence>
<dbReference type="PROSITE" id="PS51192">
    <property type="entry name" value="HELICASE_ATP_BIND_1"/>
    <property type="match status" value="1"/>
</dbReference>
<keyword evidence="5" id="KW-0808">Transferase</keyword>
<keyword evidence="6" id="KW-0548">Nucleotidyltransferase</keyword>
<dbReference type="SUPFAM" id="SSF52540">
    <property type="entry name" value="P-loop containing nucleoside triphosphate hydrolases"/>
    <property type="match status" value="2"/>
</dbReference>